<gene>
    <name evidence="1" type="ORF">UV00_C0004G0022</name>
</gene>
<comment type="caution">
    <text evidence="1">The sequence shown here is derived from an EMBL/GenBank/DDBJ whole genome shotgun (WGS) entry which is preliminary data.</text>
</comment>
<evidence type="ECO:0008006" key="3">
    <source>
        <dbReference type="Google" id="ProtNLM"/>
    </source>
</evidence>
<reference evidence="1 2" key="1">
    <citation type="journal article" date="2015" name="Nature">
        <title>rRNA introns, odd ribosomes, and small enigmatic genomes across a large radiation of phyla.</title>
        <authorList>
            <person name="Brown C.T."/>
            <person name="Hug L.A."/>
            <person name="Thomas B.C."/>
            <person name="Sharon I."/>
            <person name="Castelle C.J."/>
            <person name="Singh A."/>
            <person name="Wilkins M.J."/>
            <person name="Williams K.H."/>
            <person name="Banfield J.F."/>
        </authorList>
    </citation>
    <scope>NUCLEOTIDE SEQUENCE [LARGE SCALE GENOMIC DNA]</scope>
</reference>
<protein>
    <recommendedName>
        <fullName evidence="3">Esterase</fullName>
    </recommendedName>
</protein>
<dbReference type="SUPFAM" id="SSF53474">
    <property type="entry name" value="alpha/beta-Hydrolases"/>
    <property type="match status" value="1"/>
</dbReference>
<dbReference type="Gene3D" id="3.40.50.1820">
    <property type="entry name" value="alpha/beta hydrolase"/>
    <property type="match status" value="1"/>
</dbReference>
<dbReference type="AlphaFoldDB" id="A0A0G1AYD5"/>
<dbReference type="InterPro" id="IPR029058">
    <property type="entry name" value="AB_hydrolase_fold"/>
</dbReference>
<dbReference type="EMBL" id="LCCU01000004">
    <property type="protein sequence ID" value="KKS39096.1"/>
    <property type="molecule type" value="Genomic_DNA"/>
</dbReference>
<evidence type="ECO:0000313" key="2">
    <source>
        <dbReference type="Proteomes" id="UP000033847"/>
    </source>
</evidence>
<dbReference type="Proteomes" id="UP000033847">
    <property type="component" value="Unassembled WGS sequence"/>
</dbReference>
<organism evidence="1 2">
    <name type="scientific">candidate division WWE3 bacterium GW2011_GWF1_42_14</name>
    <dbReference type="NCBI Taxonomy" id="1619138"/>
    <lineage>
        <taxon>Bacteria</taxon>
        <taxon>Katanobacteria</taxon>
    </lineage>
</organism>
<proteinExistence type="predicted"/>
<accession>A0A0G1AYD5</accession>
<evidence type="ECO:0000313" key="1">
    <source>
        <dbReference type="EMBL" id="KKS39096.1"/>
    </source>
</evidence>
<sequence length="247" mass="29022">MYNQAGFYVRKTIKSDVVYNLLFTNLEHKWIIFLPGLPQYMHKQSYLKQLMQDYNVLIPYYPGSFHSGKKFTPKYLERVIPDCIKIIKDKVFYDYFERKKYTHSGEIEGIWGLSFGSILITQYLTCSKQPLNTNYLLAGPMFILTKELENKYWVPKLTFLQSKVYSKVYRGLNSNNLIAWIHNIEKKNIPGSAKGLILTGDNDTYMDLNFLKEKFSNFVFKSVRGYSHEVDNIISLYIESGYNINKL</sequence>
<name>A0A0G1AYD5_UNCKA</name>